<evidence type="ECO:0000313" key="3">
    <source>
        <dbReference type="Proteomes" id="UP000015101"/>
    </source>
</evidence>
<accession>T1EW55</accession>
<name>T1EW55_HELRO</name>
<dbReference type="GeneID" id="20200805"/>
<dbReference type="EMBL" id="AMQM01001910">
    <property type="status" value="NOT_ANNOTATED_CDS"/>
    <property type="molecule type" value="Genomic_DNA"/>
</dbReference>
<reference evidence="1 3" key="2">
    <citation type="journal article" date="2013" name="Nature">
        <title>Insights into bilaterian evolution from three spiralian genomes.</title>
        <authorList>
            <person name="Simakov O."/>
            <person name="Marletaz F."/>
            <person name="Cho S.J."/>
            <person name="Edsinger-Gonzales E."/>
            <person name="Havlak P."/>
            <person name="Hellsten U."/>
            <person name="Kuo D.H."/>
            <person name="Larsson T."/>
            <person name="Lv J."/>
            <person name="Arendt D."/>
            <person name="Savage R."/>
            <person name="Osoegawa K."/>
            <person name="de Jong P."/>
            <person name="Grimwood J."/>
            <person name="Chapman J.A."/>
            <person name="Shapiro H."/>
            <person name="Aerts A."/>
            <person name="Otillar R.P."/>
            <person name="Terry A.Y."/>
            <person name="Boore J.L."/>
            <person name="Grigoriev I.V."/>
            <person name="Lindberg D.R."/>
            <person name="Seaver E.C."/>
            <person name="Weisblat D.A."/>
            <person name="Putnam N.H."/>
            <person name="Rokhsar D.S."/>
        </authorList>
    </citation>
    <scope>NUCLEOTIDE SEQUENCE</scope>
</reference>
<gene>
    <name evidence="2" type="primary">20200805</name>
    <name evidence="1" type="ORF">HELRODRAFT_165021</name>
</gene>
<sequence>MVVVTAKIEDITSKIEQKFYQKVIELDQKLSYKMDKDKLKQELEETKKLSKTSVPSINNVILKVVVRRLIIPKSVQCFINVLRDGRLTTPFWKLFHTSTNME</sequence>
<dbReference type="CTD" id="20200805"/>
<dbReference type="HOGENOM" id="CLU_2280427_0_0_1"/>
<proteinExistence type="predicted"/>
<organism evidence="2 3">
    <name type="scientific">Helobdella robusta</name>
    <name type="common">Californian leech</name>
    <dbReference type="NCBI Taxonomy" id="6412"/>
    <lineage>
        <taxon>Eukaryota</taxon>
        <taxon>Metazoa</taxon>
        <taxon>Spiralia</taxon>
        <taxon>Lophotrochozoa</taxon>
        <taxon>Annelida</taxon>
        <taxon>Clitellata</taxon>
        <taxon>Hirudinea</taxon>
        <taxon>Rhynchobdellida</taxon>
        <taxon>Glossiphoniidae</taxon>
        <taxon>Helobdella</taxon>
    </lineage>
</organism>
<keyword evidence="3" id="KW-1185">Reference proteome</keyword>
<dbReference type="AlphaFoldDB" id="T1EW55"/>
<protein>
    <submittedName>
        <fullName evidence="1 2">Uncharacterized protein</fullName>
    </submittedName>
</protein>
<evidence type="ECO:0000313" key="1">
    <source>
        <dbReference type="EMBL" id="ESN92890.1"/>
    </source>
</evidence>
<dbReference type="EMBL" id="KB097639">
    <property type="protein sequence ID" value="ESN92890.1"/>
    <property type="molecule type" value="Genomic_DNA"/>
</dbReference>
<dbReference type="Proteomes" id="UP000015101">
    <property type="component" value="Unassembled WGS sequence"/>
</dbReference>
<dbReference type="RefSeq" id="XP_009029176.1">
    <property type="nucleotide sequence ID" value="XM_009030928.1"/>
</dbReference>
<reference evidence="3" key="1">
    <citation type="submission" date="2012-12" db="EMBL/GenBank/DDBJ databases">
        <authorList>
            <person name="Hellsten U."/>
            <person name="Grimwood J."/>
            <person name="Chapman J.A."/>
            <person name="Shapiro H."/>
            <person name="Aerts A."/>
            <person name="Otillar R.P."/>
            <person name="Terry A.Y."/>
            <person name="Boore J.L."/>
            <person name="Simakov O."/>
            <person name="Marletaz F."/>
            <person name="Cho S.-J."/>
            <person name="Edsinger-Gonzales E."/>
            <person name="Havlak P."/>
            <person name="Kuo D.-H."/>
            <person name="Larsson T."/>
            <person name="Lv J."/>
            <person name="Arendt D."/>
            <person name="Savage R."/>
            <person name="Osoegawa K."/>
            <person name="de Jong P."/>
            <person name="Lindberg D.R."/>
            <person name="Seaver E.C."/>
            <person name="Weisblat D.A."/>
            <person name="Putnam N.H."/>
            <person name="Grigoriev I.V."/>
            <person name="Rokhsar D.S."/>
        </authorList>
    </citation>
    <scope>NUCLEOTIDE SEQUENCE</scope>
</reference>
<reference evidence="2" key="3">
    <citation type="submission" date="2015-06" db="UniProtKB">
        <authorList>
            <consortium name="EnsemblMetazoa"/>
        </authorList>
    </citation>
    <scope>IDENTIFICATION</scope>
</reference>
<dbReference type="InParanoid" id="T1EW55"/>
<dbReference type="KEGG" id="hro:HELRODRAFT_165021"/>
<dbReference type="EnsemblMetazoa" id="HelroT165021">
    <property type="protein sequence ID" value="HelroP165021"/>
    <property type="gene ID" value="HelroG165021"/>
</dbReference>
<evidence type="ECO:0000313" key="2">
    <source>
        <dbReference type="EnsemblMetazoa" id="HelroP165021"/>
    </source>
</evidence>